<dbReference type="Gramene" id="PRQ29105">
    <property type="protein sequence ID" value="PRQ29105"/>
    <property type="gene ID" value="RchiOBHm_Chr5g0010271"/>
</dbReference>
<dbReference type="SUPFAM" id="SSF54403">
    <property type="entry name" value="Cystatin/monellin"/>
    <property type="match status" value="1"/>
</dbReference>
<keyword evidence="6" id="KW-1185">Reference proteome</keyword>
<keyword evidence="1" id="KW-0646">Protease inhibitor</keyword>
<organism evidence="5 6">
    <name type="scientific">Rosa chinensis</name>
    <name type="common">China rose</name>
    <dbReference type="NCBI Taxonomy" id="74649"/>
    <lineage>
        <taxon>Eukaryota</taxon>
        <taxon>Viridiplantae</taxon>
        <taxon>Streptophyta</taxon>
        <taxon>Embryophyta</taxon>
        <taxon>Tracheophyta</taxon>
        <taxon>Spermatophyta</taxon>
        <taxon>Magnoliopsida</taxon>
        <taxon>eudicotyledons</taxon>
        <taxon>Gunneridae</taxon>
        <taxon>Pentapetalae</taxon>
        <taxon>rosids</taxon>
        <taxon>fabids</taxon>
        <taxon>Rosales</taxon>
        <taxon>Rosaceae</taxon>
        <taxon>Rosoideae</taxon>
        <taxon>Rosoideae incertae sedis</taxon>
        <taxon>Rosa</taxon>
    </lineage>
</organism>
<evidence type="ECO:0000256" key="3">
    <source>
        <dbReference type="SAM" id="SignalP"/>
    </source>
</evidence>
<keyword evidence="3" id="KW-0732">Signal</keyword>
<evidence type="ECO:0000313" key="6">
    <source>
        <dbReference type="Proteomes" id="UP000238479"/>
    </source>
</evidence>
<name>A0A2P6Q4J8_ROSCH</name>
<dbReference type="GO" id="GO:0004869">
    <property type="term" value="F:cysteine-type endopeptidase inhibitor activity"/>
    <property type="evidence" value="ECO:0007669"/>
    <property type="project" value="UniProtKB-KW"/>
</dbReference>
<dbReference type="OMA" id="DICFAEN"/>
<dbReference type="InterPro" id="IPR000010">
    <property type="entry name" value="Cystatin_dom"/>
</dbReference>
<dbReference type="PANTHER" id="PTHR47364">
    <property type="entry name" value="CYSTEINE PROTEINASE INHIBITOR 5"/>
    <property type="match status" value="1"/>
</dbReference>
<dbReference type="Gene3D" id="3.10.450.10">
    <property type="match status" value="1"/>
</dbReference>
<dbReference type="InterPro" id="IPR018073">
    <property type="entry name" value="Prot_inh_cystat_CS"/>
</dbReference>
<evidence type="ECO:0000256" key="2">
    <source>
        <dbReference type="ARBA" id="ARBA00022704"/>
    </source>
</evidence>
<accession>A0A2P6Q4J8</accession>
<protein>
    <submittedName>
        <fullName evidence="5">Putative Cystatin domain-containing protein</fullName>
    </submittedName>
</protein>
<dbReference type="CDD" id="cd00042">
    <property type="entry name" value="CY"/>
    <property type="match status" value="1"/>
</dbReference>
<proteinExistence type="predicted"/>
<evidence type="ECO:0000259" key="4">
    <source>
        <dbReference type="SMART" id="SM00043"/>
    </source>
</evidence>
<sequence>MMCTQCLFLALLSLLLPLVAAAGDPFEDQIAGGWEPIKNIGDPHVQDIAKWAVTEYNQQSHKALFFLRVVQGQEQVVAGTNYKLVISVKDGSSTVNYESFVFENLQETSRKLVSFTRK</sequence>
<dbReference type="SMART" id="SM00043">
    <property type="entry name" value="CY"/>
    <property type="match status" value="1"/>
</dbReference>
<feature type="domain" description="Cystatin" evidence="4">
    <location>
        <begin position="29"/>
        <end position="118"/>
    </location>
</feature>
<dbReference type="Proteomes" id="UP000238479">
    <property type="component" value="Chromosome 5"/>
</dbReference>
<dbReference type="AlphaFoldDB" id="A0A2P6Q4J8"/>
<keyword evidence="2" id="KW-0789">Thiol protease inhibitor</keyword>
<dbReference type="Pfam" id="PF16845">
    <property type="entry name" value="SQAPI"/>
    <property type="match status" value="1"/>
</dbReference>
<gene>
    <name evidence="5" type="ORF">RchiOBHm_Chr5g0010271</name>
</gene>
<dbReference type="InterPro" id="IPR046350">
    <property type="entry name" value="Cystatin_sf"/>
</dbReference>
<feature type="chain" id="PRO_5018655726" evidence="3">
    <location>
        <begin position="22"/>
        <end position="118"/>
    </location>
</feature>
<reference evidence="5 6" key="1">
    <citation type="journal article" date="2018" name="Nat. Genet.">
        <title>The Rosa genome provides new insights in the design of modern roses.</title>
        <authorList>
            <person name="Bendahmane M."/>
        </authorList>
    </citation>
    <scope>NUCLEOTIDE SEQUENCE [LARGE SCALE GENOMIC DNA]</scope>
    <source>
        <strain evidence="6">cv. Old Blush</strain>
    </source>
</reference>
<dbReference type="PANTHER" id="PTHR47364:SF2">
    <property type="entry name" value="CYSTEINE PROTEINASE INHIBITOR 5"/>
    <property type="match status" value="1"/>
</dbReference>
<dbReference type="EMBL" id="PDCK01000043">
    <property type="protein sequence ID" value="PRQ29105.1"/>
    <property type="molecule type" value="Genomic_DNA"/>
</dbReference>
<feature type="signal peptide" evidence="3">
    <location>
        <begin position="1"/>
        <end position="21"/>
    </location>
</feature>
<evidence type="ECO:0000313" key="5">
    <source>
        <dbReference type="EMBL" id="PRQ29105.1"/>
    </source>
</evidence>
<evidence type="ECO:0000256" key="1">
    <source>
        <dbReference type="ARBA" id="ARBA00022690"/>
    </source>
</evidence>
<comment type="caution">
    <text evidence="5">The sequence shown here is derived from an EMBL/GenBank/DDBJ whole genome shotgun (WGS) entry which is preliminary data.</text>
</comment>
<dbReference type="PROSITE" id="PS00287">
    <property type="entry name" value="CYSTATIN"/>
    <property type="match status" value="1"/>
</dbReference>
<dbReference type="STRING" id="74649.A0A2P6Q4J8"/>